<evidence type="ECO:0000313" key="2">
    <source>
        <dbReference type="Proteomes" id="UP000277204"/>
    </source>
</evidence>
<evidence type="ECO:0000313" key="1">
    <source>
        <dbReference type="EMBL" id="VDP21225.1"/>
    </source>
</evidence>
<dbReference type="EMBL" id="UZAI01017161">
    <property type="protein sequence ID" value="VDP21225.1"/>
    <property type="molecule type" value="Genomic_DNA"/>
</dbReference>
<accession>A0A3P8CR35</accession>
<proteinExistence type="predicted"/>
<keyword evidence="2" id="KW-1185">Reference proteome</keyword>
<name>A0A3P8CR35_9TREM</name>
<sequence>MHELAHVHLNLLLDTMFEVPTLTIILIGSHKQQMHLTLLNDHLADNRTSVYEYDHLCVYNQKP</sequence>
<dbReference type="Proteomes" id="UP000277204">
    <property type="component" value="Unassembled WGS sequence"/>
</dbReference>
<organism evidence="1 2">
    <name type="scientific">Schistosoma margrebowiei</name>
    <dbReference type="NCBI Taxonomy" id="48269"/>
    <lineage>
        <taxon>Eukaryota</taxon>
        <taxon>Metazoa</taxon>
        <taxon>Spiralia</taxon>
        <taxon>Lophotrochozoa</taxon>
        <taxon>Platyhelminthes</taxon>
        <taxon>Trematoda</taxon>
        <taxon>Digenea</taxon>
        <taxon>Strigeidida</taxon>
        <taxon>Schistosomatoidea</taxon>
        <taxon>Schistosomatidae</taxon>
        <taxon>Schistosoma</taxon>
    </lineage>
</organism>
<dbReference type="AlphaFoldDB" id="A0A3P8CR35"/>
<reference evidence="1 2" key="1">
    <citation type="submission" date="2018-11" db="EMBL/GenBank/DDBJ databases">
        <authorList>
            <consortium name="Pathogen Informatics"/>
        </authorList>
    </citation>
    <scope>NUCLEOTIDE SEQUENCE [LARGE SCALE GENOMIC DNA]</scope>
    <source>
        <strain evidence="1 2">Zambia</strain>
    </source>
</reference>
<protein>
    <submittedName>
        <fullName evidence="1">Uncharacterized protein</fullName>
    </submittedName>
</protein>
<gene>
    <name evidence="1" type="ORF">SMRZ_LOCUS16525</name>
</gene>